<feature type="region of interest" description="Disordered" evidence="1">
    <location>
        <begin position="66"/>
        <end position="108"/>
    </location>
</feature>
<protein>
    <submittedName>
        <fullName evidence="2">Uncharacterized protein</fullName>
    </submittedName>
</protein>
<evidence type="ECO:0000256" key="1">
    <source>
        <dbReference type="SAM" id="MobiDB-lite"/>
    </source>
</evidence>
<dbReference type="GeneID" id="23859284"/>
<dbReference type="EMBL" id="FN554966">
    <property type="protein sequence ID" value="CBH10140.1"/>
    <property type="molecule type" value="Genomic_DNA"/>
</dbReference>
<gene>
    <name evidence="2" type="ORF">TbgDal_III4820</name>
</gene>
<dbReference type="AlphaFoldDB" id="C9ZLD1"/>
<evidence type="ECO:0000313" key="3">
    <source>
        <dbReference type="Proteomes" id="UP000002316"/>
    </source>
</evidence>
<proteinExistence type="predicted"/>
<evidence type="ECO:0000313" key="2">
    <source>
        <dbReference type="EMBL" id="CBH10140.1"/>
    </source>
</evidence>
<dbReference type="KEGG" id="tbg:TbgDal_III4820"/>
<reference evidence="3" key="1">
    <citation type="journal article" date="2010" name="PLoS Negl. Trop. Dis.">
        <title>The genome sequence of Trypanosoma brucei gambiense, causative agent of chronic human african trypanosomiasis.</title>
        <authorList>
            <person name="Jackson A.P."/>
            <person name="Sanders M."/>
            <person name="Berry A."/>
            <person name="McQuillan J."/>
            <person name="Aslett M.A."/>
            <person name="Quail M.A."/>
            <person name="Chukualim B."/>
            <person name="Capewell P."/>
            <person name="MacLeod A."/>
            <person name="Melville S.E."/>
            <person name="Gibson W."/>
            <person name="Barry J.D."/>
            <person name="Berriman M."/>
            <person name="Hertz-Fowler C."/>
        </authorList>
    </citation>
    <scope>NUCLEOTIDE SEQUENCE [LARGE SCALE GENOMIC DNA]</scope>
    <source>
        <strain evidence="3">MHOM/CI/86/DAL972</strain>
    </source>
</reference>
<dbReference type="RefSeq" id="XP_011772430.1">
    <property type="nucleotide sequence ID" value="XM_011774128.1"/>
</dbReference>
<accession>C9ZLD1</accession>
<dbReference type="Proteomes" id="UP000002316">
    <property type="component" value="Chromosome 3"/>
</dbReference>
<organism evidence="2 3">
    <name type="scientific">Trypanosoma brucei gambiense (strain MHOM/CI/86/DAL972)</name>
    <dbReference type="NCBI Taxonomy" id="679716"/>
    <lineage>
        <taxon>Eukaryota</taxon>
        <taxon>Discoba</taxon>
        <taxon>Euglenozoa</taxon>
        <taxon>Kinetoplastea</taxon>
        <taxon>Metakinetoplastina</taxon>
        <taxon>Trypanosomatida</taxon>
        <taxon>Trypanosomatidae</taxon>
        <taxon>Trypanosoma</taxon>
    </lineage>
</organism>
<name>C9ZLD1_TRYB9</name>
<sequence length="108" mass="12256">MRNFFLCLNDAGAKFEQVRQRLMRDVTLSFEGPFSFRYQCAKNETYAETPPRANLFSRRQLLGRRQRQLSKGLKPDASGTKTGTDAARSDADPSDSDPSIVKEHKSKI</sequence>